<dbReference type="InterPro" id="IPR050121">
    <property type="entry name" value="Cytochrome_P450_monoxygenase"/>
</dbReference>
<dbReference type="GO" id="GO:0004497">
    <property type="term" value="F:monooxygenase activity"/>
    <property type="evidence" value="ECO:0007669"/>
    <property type="project" value="UniProtKB-KW"/>
</dbReference>
<dbReference type="InterPro" id="IPR017972">
    <property type="entry name" value="Cyt_P450_CS"/>
</dbReference>
<evidence type="ECO:0000256" key="8">
    <source>
        <dbReference type="RuleBase" id="RU000461"/>
    </source>
</evidence>
<comment type="caution">
    <text evidence="9">The sequence shown here is derived from an EMBL/GenBank/DDBJ whole genome shotgun (WGS) entry which is preliminary data.</text>
</comment>
<dbReference type="GO" id="GO:0005506">
    <property type="term" value="F:iron ion binding"/>
    <property type="evidence" value="ECO:0007669"/>
    <property type="project" value="InterPro"/>
</dbReference>
<evidence type="ECO:0000256" key="3">
    <source>
        <dbReference type="ARBA" id="ARBA00022723"/>
    </source>
</evidence>
<dbReference type="GO" id="GO:0020037">
    <property type="term" value="F:heme binding"/>
    <property type="evidence" value="ECO:0007669"/>
    <property type="project" value="InterPro"/>
</dbReference>
<dbReference type="PANTHER" id="PTHR24305">
    <property type="entry name" value="CYTOCHROME P450"/>
    <property type="match status" value="1"/>
</dbReference>
<name>A0A8H6RNA3_9PEZI</name>
<dbReference type="PRINTS" id="PR00385">
    <property type="entry name" value="P450"/>
</dbReference>
<dbReference type="SUPFAM" id="SSF48264">
    <property type="entry name" value="Cytochrome P450"/>
    <property type="match status" value="1"/>
</dbReference>
<evidence type="ECO:0000256" key="4">
    <source>
        <dbReference type="ARBA" id="ARBA00023002"/>
    </source>
</evidence>
<keyword evidence="7 8" id="KW-0349">Heme</keyword>
<evidence type="ECO:0000313" key="10">
    <source>
        <dbReference type="Proteomes" id="UP000660729"/>
    </source>
</evidence>
<feature type="binding site" description="axial binding residue" evidence="7">
    <location>
        <position position="417"/>
    </location>
    <ligand>
        <name>heme</name>
        <dbReference type="ChEBI" id="CHEBI:30413"/>
    </ligand>
    <ligandPart>
        <name>Fe</name>
        <dbReference type="ChEBI" id="CHEBI:18248"/>
    </ligandPart>
</feature>
<dbReference type="PRINTS" id="PR00463">
    <property type="entry name" value="EP450I"/>
</dbReference>
<dbReference type="PROSITE" id="PS00086">
    <property type="entry name" value="CYTOCHROME_P450"/>
    <property type="match status" value="1"/>
</dbReference>
<dbReference type="AlphaFoldDB" id="A0A8H6RNA3"/>
<evidence type="ECO:0000256" key="6">
    <source>
        <dbReference type="ARBA" id="ARBA00023033"/>
    </source>
</evidence>
<dbReference type="Proteomes" id="UP000660729">
    <property type="component" value="Unassembled WGS sequence"/>
</dbReference>
<keyword evidence="6 8" id="KW-0503">Monooxygenase</keyword>
<accession>A0A8H6RNA3</accession>
<proteinExistence type="inferred from homology"/>
<dbReference type="InterPro" id="IPR002401">
    <property type="entry name" value="Cyt_P450_E_grp-I"/>
</dbReference>
<dbReference type="InterPro" id="IPR001128">
    <property type="entry name" value="Cyt_P450"/>
</dbReference>
<reference evidence="9" key="1">
    <citation type="submission" date="2020-04" db="EMBL/GenBank/DDBJ databases">
        <title>Draft genome resource of the tomato pathogen Pseudocercospora fuligena.</title>
        <authorList>
            <person name="Zaccaron A."/>
        </authorList>
    </citation>
    <scope>NUCLEOTIDE SEQUENCE</scope>
    <source>
        <strain evidence="9">PF001</strain>
    </source>
</reference>
<evidence type="ECO:0000313" key="9">
    <source>
        <dbReference type="EMBL" id="KAF7194940.1"/>
    </source>
</evidence>
<comment type="cofactor">
    <cofactor evidence="1 7">
        <name>heme</name>
        <dbReference type="ChEBI" id="CHEBI:30413"/>
    </cofactor>
</comment>
<keyword evidence="3 7" id="KW-0479">Metal-binding</keyword>
<dbReference type="InterPro" id="IPR036396">
    <property type="entry name" value="Cyt_P450_sf"/>
</dbReference>
<keyword evidence="5 7" id="KW-0408">Iron</keyword>
<keyword evidence="4 8" id="KW-0560">Oxidoreductase</keyword>
<keyword evidence="10" id="KW-1185">Reference proteome</keyword>
<protein>
    <submittedName>
        <fullName evidence="9">Cytochrome P450 monooxygenase</fullName>
    </submittedName>
</protein>
<dbReference type="Gene3D" id="1.10.630.10">
    <property type="entry name" value="Cytochrome P450"/>
    <property type="match status" value="1"/>
</dbReference>
<gene>
    <name evidence="9" type="ORF">HII31_03777</name>
</gene>
<comment type="similarity">
    <text evidence="2 8">Belongs to the cytochrome P450 family.</text>
</comment>
<evidence type="ECO:0000256" key="1">
    <source>
        <dbReference type="ARBA" id="ARBA00001971"/>
    </source>
</evidence>
<organism evidence="9 10">
    <name type="scientific">Pseudocercospora fuligena</name>
    <dbReference type="NCBI Taxonomy" id="685502"/>
    <lineage>
        <taxon>Eukaryota</taxon>
        <taxon>Fungi</taxon>
        <taxon>Dikarya</taxon>
        <taxon>Ascomycota</taxon>
        <taxon>Pezizomycotina</taxon>
        <taxon>Dothideomycetes</taxon>
        <taxon>Dothideomycetidae</taxon>
        <taxon>Mycosphaerellales</taxon>
        <taxon>Mycosphaerellaceae</taxon>
        <taxon>Pseudocercospora</taxon>
    </lineage>
</organism>
<dbReference type="PANTHER" id="PTHR24305:SF157">
    <property type="entry name" value="N-ACETYLTRYPTOPHAN 6-HYDROXYLASE IVOC-RELATED"/>
    <property type="match status" value="1"/>
</dbReference>
<dbReference type="Pfam" id="PF00067">
    <property type="entry name" value="p450"/>
    <property type="match status" value="1"/>
</dbReference>
<dbReference type="OrthoDB" id="3945418at2759"/>
<evidence type="ECO:0000256" key="7">
    <source>
        <dbReference type="PIRSR" id="PIRSR602401-1"/>
    </source>
</evidence>
<evidence type="ECO:0000256" key="2">
    <source>
        <dbReference type="ARBA" id="ARBA00010617"/>
    </source>
</evidence>
<evidence type="ECO:0000256" key="5">
    <source>
        <dbReference type="ARBA" id="ARBA00023004"/>
    </source>
</evidence>
<dbReference type="GO" id="GO:0016705">
    <property type="term" value="F:oxidoreductase activity, acting on paired donors, with incorporation or reduction of molecular oxygen"/>
    <property type="evidence" value="ECO:0007669"/>
    <property type="project" value="InterPro"/>
</dbReference>
<sequence length="423" mass="48267">MSPKLAGLTYLYQSYYDLYPHQGRWLFQQIALHDKYGPIVRVGPDEIHISNPKFYDTAFGTAKRKRDKSMTWYWFVGSGTNIDGSAFGTLSQDQHAIRRSAMNPFFSMKKVRELEDRIRVHVEKTRTVLEKAGEEGTPINLLYLMSAMTMDIISEYSFGKTVGLLDTETLGSEMRNMFERGIKVHPFARQFRLFTISMMRALNFLASHVGFMRSILEFDNLMDKLAKEPYDRALRSSEKHDEDRSTSIIESMVNDPHLSQPDRAYKRIRAEAANLIGAGTETTARTLAVGLYYILSDPEVHKNLLTELRTIIPTPSSKIPSTIHLSKLPYLTACIHESTRLAHGVAGRLVRIAPDEDIACNGYTIPRGSTFSMSHYIQHMNPEYFPEPEKFKPERYLGDVKETMRYLVPFGRGPRACLGMNLA</sequence>
<dbReference type="CDD" id="cd11062">
    <property type="entry name" value="CYP58-like"/>
    <property type="match status" value="1"/>
</dbReference>
<dbReference type="EMBL" id="JABCIY010000047">
    <property type="protein sequence ID" value="KAF7194940.1"/>
    <property type="molecule type" value="Genomic_DNA"/>
</dbReference>